<dbReference type="InterPro" id="IPR017853">
    <property type="entry name" value="GH"/>
</dbReference>
<dbReference type="PANTHER" id="PTHR10357:SF179">
    <property type="entry name" value="NEUTRAL AND BASIC AMINO ACID TRANSPORT PROTEIN RBAT"/>
    <property type="match status" value="1"/>
</dbReference>
<feature type="region of interest" description="Disordered" evidence="4">
    <location>
        <begin position="212"/>
        <end position="232"/>
    </location>
</feature>
<evidence type="ECO:0000313" key="7">
    <source>
        <dbReference type="Proteomes" id="UP000676246"/>
    </source>
</evidence>
<dbReference type="CDD" id="cd11333">
    <property type="entry name" value="AmyAc_SI_OligoGlu_DGase"/>
    <property type="match status" value="1"/>
</dbReference>
<dbReference type="Proteomes" id="UP000676246">
    <property type="component" value="Unassembled WGS sequence"/>
</dbReference>
<dbReference type="RefSeq" id="WP_210853229.1">
    <property type="nucleotide sequence ID" value="NZ_JAGQDD010000004.1"/>
</dbReference>
<evidence type="ECO:0000259" key="5">
    <source>
        <dbReference type="SMART" id="SM00642"/>
    </source>
</evidence>
<evidence type="ECO:0000313" key="6">
    <source>
        <dbReference type="EMBL" id="MBQ0930465.1"/>
    </source>
</evidence>
<sequence length="543" mass="60963">MTSAAPWWQDTVIYQVYLRSFQDSNGDGIGDLPGLASRLDDLRDLGVQAIWITPFFPSPNADFGYDVSDYCDVAPEYGTLADWDALVRQARQRGMRLLVDFVLNHTSDQHPWFREACSSPQHPRRDWYVWRDGPPDGGPPTNWRSVFGGPAWTHEPRSGQWYYHAFLPQQPDLNWHHPGVRAAMADVARFWLRRGASGFRLDATAFLFEDPAWPDDPDPDRQPPWPLQPFNSNRPENHGVLRELRAVLAEFNAGFDDERVLLGESCTDTLAELRAAYGEQGDEIQLPMNFVYARHWQRDAPFFQRLIDDTQALLHDRTPVSFFSNHDHWRQWSAFGDGVHNDAIARLTAAMTLLQRGTALVYYGEEIGMADLPEAELAAAPLGLSRPRADPRDRARTPMQWDAGPHAGFSLGTPWLPLPRTWGDRHVAAQRADPHSLWHWYRALIALKRDDPALHAGAHWPLHADQSSVLVFGRRSADGTLALVLLNWGEQACEVAVRGLPAGTGPTAEVLLASPPIAAPQRLDRVPLAPYGVAVLRPQGVNA</sequence>
<evidence type="ECO:0000256" key="1">
    <source>
        <dbReference type="ARBA" id="ARBA00008061"/>
    </source>
</evidence>
<dbReference type="AlphaFoldDB" id="A0A941BB39"/>
<keyword evidence="7" id="KW-1185">Reference proteome</keyword>
<evidence type="ECO:0000256" key="2">
    <source>
        <dbReference type="ARBA" id="ARBA00022801"/>
    </source>
</evidence>
<dbReference type="FunFam" id="3.90.400.10:FF:000002">
    <property type="entry name" value="Sucrose isomerase"/>
    <property type="match status" value="1"/>
</dbReference>
<dbReference type="EMBL" id="JAGQDD010000004">
    <property type="protein sequence ID" value="MBQ0930465.1"/>
    <property type="molecule type" value="Genomic_DNA"/>
</dbReference>
<dbReference type="SUPFAM" id="SSF51445">
    <property type="entry name" value="(Trans)glycosidases"/>
    <property type="match status" value="1"/>
</dbReference>
<name>A0A941BB39_9BURK</name>
<protein>
    <submittedName>
        <fullName evidence="6">Alpha-glucosidase</fullName>
    </submittedName>
</protein>
<dbReference type="GO" id="GO:0009313">
    <property type="term" value="P:oligosaccharide catabolic process"/>
    <property type="evidence" value="ECO:0007669"/>
    <property type="project" value="TreeGrafter"/>
</dbReference>
<dbReference type="Gene3D" id="3.20.20.80">
    <property type="entry name" value="Glycosidases"/>
    <property type="match status" value="1"/>
</dbReference>
<evidence type="ECO:0000256" key="4">
    <source>
        <dbReference type="SAM" id="MobiDB-lite"/>
    </source>
</evidence>
<dbReference type="InterPro" id="IPR045857">
    <property type="entry name" value="O16G_dom_2"/>
</dbReference>
<gene>
    <name evidence="6" type="ORF">KAK03_08180</name>
</gene>
<comment type="similarity">
    <text evidence="1">Belongs to the glycosyl hydrolase 13 family.</text>
</comment>
<comment type="caution">
    <text evidence="6">The sequence shown here is derived from an EMBL/GenBank/DDBJ whole genome shotgun (WGS) entry which is preliminary data.</text>
</comment>
<keyword evidence="2" id="KW-0378">Hydrolase</keyword>
<keyword evidence="3" id="KW-0326">Glycosidase</keyword>
<dbReference type="InterPro" id="IPR006047">
    <property type="entry name" value="GH13_cat_dom"/>
</dbReference>
<organism evidence="6 7">
    <name type="scientific">Ideonella alba</name>
    <dbReference type="NCBI Taxonomy" id="2824118"/>
    <lineage>
        <taxon>Bacteria</taxon>
        <taxon>Pseudomonadati</taxon>
        <taxon>Pseudomonadota</taxon>
        <taxon>Betaproteobacteria</taxon>
        <taxon>Burkholderiales</taxon>
        <taxon>Sphaerotilaceae</taxon>
        <taxon>Ideonella</taxon>
    </lineage>
</organism>
<dbReference type="Gene3D" id="3.90.400.10">
    <property type="entry name" value="Oligo-1,6-glucosidase, Domain 2"/>
    <property type="match status" value="1"/>
</dbReference>
<proteinExistence type="inferred from homology"/>
<accession>A0A941BB39</accession>
<dbReference type="GO" id="GO:0004556">
    <property type="term" value="F:alpha-amylase activity"/>
    <property type="evidence" value="ECO:0007669"/>
    <property type="project" value="TreeGrafter"/>
</dbReference>
<dbReference type="PANTHER" id="PTHR10357">
    <property type="entry name" value="ALPHA-AMYLASE FAMILY MEMBER"/>
    <property type="match status" value="1"/>
</dbReference>
<evidence type="ECO:0000256" key="3">
    <source>
        <dbReference type="ARBA" id="ARBA00023295"/>
    </source>
</evidence>
<dbReference type="SUPFAM" id="SSF51011">
    <property type="entry name" value="Glycosyl hydrolase domain"/>
    <property type="match status" value="1"/>
</dbReference>
<feature type="domain" description="Glycosyl hydrolase family 13 catalytic" evidence="5">
    <location>
        <begin position="15"/>
        <end position="396"/>
    </location>
</feature>
<dbReference type="Pfam" id="PF00128">
    <property type="entry name" value="Alpha-amylase"/>
    <property type="match status" value="1"/>
</dbReference>
<reference evidence="6 7" key="1">
    <citation type="submission" date="2021-04" db="EMBL/GenBank/DDBJ databases">
        <title>The genome sequence of Ideonella sp. 3Y2.</title>
        <authorList>
            <person name="Liu Y."/>
        </authorList>
    </citation>
    <scope>NUCLEOTIDE SEQUENCE [LARGE SCALE GENOMIC DNA]</scope>
    <source>
        <strain evidence="6 7">3Y2</strain>
    </source>
</reference>
<dbReference type="SMART" id="SM00642">
    <property type="entry name" value="Aamy"/>
    <property type="match status" value="1"/>
</dbReference>